<name>A9MJU6_SALAR</name>
<protein>
    <submittedName>
        <fullName evidence="1">Uncharacterized protein</fullName>
    </submittedName>
</protein>
<keyword evidence="2" id="KW-1185">Reference proteome</keyword>
<sequence>MSAAFDAMASPLFCHGLLNDFGFKTLLSIHFFAAKT</sequence>
<accession>A9MJU6</accession>
<dbReference type="AlphaFoldDB" id="A9MJU6"/>
<dbReference type="EMBL" id="CP000880">
    <property type="protein sequence ID" value="ABX23607.1"/>
    <property type="molecule type" value="Genomic_DNA"/>
</dbReference>
<gene>
    <name evidence="1" type="ordered locus">SARI_03813</name>
</gene>
<dbReference type="HOGENOM" id="CLU_3358301_0_0_6"/>
<reference evidence="1 2" key="1">
    <citation type="submission" date="2007-11" db="EMBL/GenBank/DDBJ databases">
        <authorList>
            <consortium name="The Salmonella enterica serovar Arizonae Genome Sequencing Project"/>
            <person name="McClelland M."/>
            <person name="Sanderson E.K."/>
            <person name="Porwollik S."/>
            <person name="Spieth J."/>
            <person name="Clifton W.S."/>
            <person name="Fulton R."/>
            <person name="Chunyan W."/>
            <person name="Wollam A."/>
            <person name="Shah N."/>
            <person name="Pepin K."/>
            <person name="Bhonagiri V."/>
            <person name="Nash W."/>
            <person name="Johnson M."/>
            <person name="Thiruvilangam P."/>
            <person name="Wilson R."/>
        </authorList>
    </citation>
    <scope>NUCLEOTIDE SEQUENCE [LARGE SCALE GENOMIC DNA]</scope>
    <source>
        <strain evidence="2">ATCC BAA-731 / CDC346-86 / RSK2980</strain>
    </source>
</reference>
<evidence type="ECO:0000313" key="2">
    <source>
        <dbReference type="Proteomes" id="UP000002084"/>
    </source>
</evidence>
<dbReference type="Proteomes" id="UP000002084">
    <property type="component" value="Chromosome"/>
</dbReference>
<evidence type="ECO:0000313" key="1">
    <source>
        <dbReference type="EMBL" id="ABX23607.1"/>
    </source>
</evidence>
<organism evidence="1 2">
    <name type="scientific">Salmonella arizonae (strain ATCC BAA-731 / CDC346-86 / RSK2980)</name>
    <dbReference type="NCBI Taxonomy" id="41514"/>
    <lineage>
        <taxon>Bacteria</taxon>
        <taxon>Pseudomonadati</taxon>
        <taxon>Pseudomonadota</taxon>
        <taxon>Gammaproteobacteria</taxon>
        <taxon>Enterobacterales</taxon>
        <taxon>Enterobacteriaceae</taxon>
        <taxon>Salmonella</taxon>
    </lineage>
</organism>
<dbReference type="KEGG" id="ses:SARI_03813"/>
<proteinExistence type="predicted"/>